<proteinExistence type="predicted"/>
<dbReference type="GO" id="GO:0003993">
    <property type="term" value="F:acid phosphatase activity"/>
    <property type="evidence" value="ECO:0007669"/>
    <property type="project" value="InterPro"/>
</dbReference>
<keyword evidence="2" id="KW-1133">Transmembrane helix</keyword>
<dbReference type="GO" id="GO:0004035">
    <property type="term" value="F:alkaline phosphatase activity"/>
    <property type="evidence" value="ECO:0007669"/>
    <property type="project" value="UniProtKB-EC"/>
</dbReference>
<dbReference type="InterPro" id="IPR039331">
    <property type="entry name" value="PAPs-like"/>
</dbReference>
<organism evidence="4">
    <name type="scientific">uncultured Rubrobacteraceae bacterium</name>
    <dbReference type="NCBI Taxonomy" id="349277"/>
    <lineage>
        <taxon>Bacteria</taxon>
        <taxon>Bacillati</taxon>
        <taxon>Actinomycetota</taxon>
        <taxon>Rubrobacteria</taxon>
        <taxon>Rubrobacterales</taxon>
        <taxon>Rubrobacteraceae</taxon>
        <taxon>environmental samples</taxon>
    </lineage>
</organism>
<reference evidence="4" key="1">
    <citation type="submission" date="2020-02" db="EMBL/GenBank/DDBJ databases">
        <authorList>
            <person name="Meier V. D."/>
        </authorList>
    </citation>
    <scope>NUCLEOTIDE SEQUENCE</scope>
    <source>
        <strain evidence="4">AVDCRST_MAG01</strain>
    </source>
</reference>
<keyword evidence="4" id="KW-0378">Hydrolase</keyword>
<evidence type="ECO:0000259" key="3">
    <source>
        <dbReference type="Pfam" id="PF16841"/>
    </source>
</evidence>
<name>A0A6J4Q8I5_9ACTN</name>
<dbReference type="PANTHER" id="PTHR22953">
    <property type="entry name" value="ACID PHOSPHATASE RELATED"/>
    <property type="match status" value="1"/>
</dbReference>
<dbReference type="Gene3D" id="3.60.21.10">
    <property type="match status" value="1"/>
</dbReference>
<keyword evidence="1" id="KW-0732">Signal</keyword>
<feature type="transmembrane region" description="Helical" evidence="2">
    <location>
        <begin position="20"/>
        <end position="42"/>
    </location>
</feature>
<dbReference type="PANTHER" id="PTHR22953:SF153">
    <property type="entry name" value="PURPLE ACID PHOSPHATASE"/>
    <property type="match status" value="1"/>
</dbReference>
<dbReference type="SUPFAM" id="SSF49785">
    <property type="entry name" value="Galactose-binding domain-like"/>
    <property type="match status" value="1"/>
</dbReference>
<evidence type="ECO:0000256" key="1">
    <source>
        <dbReference type="ARBA" id="ARBA00022729"/>
    </source>
</evidence>
<evidence type="ECO:0000313" key="4">
    <source>
        <dbReference type="EMBL" id="CAA9431235.1"/>
    </source>
</evidence>
<dbReference type="Pfam" id="PF16841">
    <property type="entry name" value="CBM60"/>
    <property type="match status" value="1"/>
</dbReference>
<dbReference type="EC" id="3.1.3.1" evidence="4"/>
<dbReference type="EMBL" id="CADCUW010000390">
    <property type="protein sequence ID" value="CAA9431235.1"/>
    <property type="molecule type" value="Genomic_DNA"/>
</dbReference>
<evidence type="ECO:0000256" key="2">
    <source>
        <dbReference type="SAM" id="Phobius"/>
    </source>
</evidence>
<sequence>MHHREAYSPEGSDAPTGGGAATLARAALIAGALLAVLLLAMLGGEAGAAQATVEAETMALSGSRVVVHSSSVASGGKDVAFYSNGSARASFDGAATSVTLRARGKACEGKPRLKVYVDGVLEGTMKITSTTFADYTIPLGGLSGGAHALRVSYWNDHRSPACNRDAYLDYYALEVPDAPLAGGGDPVLVGAGKIGACDSPGDEATAALLDSIPGTVFTAGDNAYPSGTAAAFRDCYGPTWGRHKARTMPSPGKHDYDTSDAAGYFGYFGAAAGDPAKGYYSYNLGEWHVIALNSMCEEVGGCGATSPMVEWLKRDLAANPRTCTVAYFNHSLFSSGLHGNQAKVRPIWEALYAANADVVVNGRDHDYERFAPQSPSGAYDPQRGIRQFVVGTGGAHHAAWGTTKPNSQVRNNDTYGVLKLTLRPASYEWEFVPVAGKTFTDSGSTGCH</sequence>
<dbReference type="Gene3D" id="2.60.120.260">
    <property type="entry name" value="Galactose-binding domain-like"/>
    <property type="match status" value="1"/>
</dbReference>
<dbReference type="InterPro" id="IPR029052">
    <property type="entry name" value="Metallo-depent_PP-like"/>
</dbReference>
<keyword evidence="2" id="KW-0472">Membrane</keyword>
<feature type="domain" description="Carbohydrate binding module xylan-binding" evidence="3">
    <location>
        <begin position="98"/>
        <end position="172"/>
    </location>
</feature>
<dbReference type="InterPro" id="IPR008979">
    <property type="entry name" value="Galactose-bd-like_sf"/>
</dbReference>
<dbReference type="SUPFAM" id="SSF56300">
    <property type="entry name" value="Metallo-dependent phosphatases"/>
    <property type="match status" value="1"/>
</dbReference>
<dbReference type="InterPro" id="IPR031768">
    <property type="entry name" value="CBM60_xylan-bd"/>
</dbReference>
<dbReference type="AlphaFoldDB" id="A0A6J4Q8I5"/>
<gene>
    <name evidence="4" type="ORF">AVDCRST_MAG01-01-2942</name>
</gene>
<protein>
    <submittedName>
        <fullName evidence="4">Alkaline phosphatase</fullName>
        <ecNumber evidence="4">3.1.3.1</ecNumber>
    </submittedName>
</protein>
<keyword evidence="2" id="KW-0812">Transmembrane</keyword>
<accession>A0A6J4Q8I5</accession>